<keyword evidence="1" id="KW-0812">Transmembrane</keyword>
<sequence>MSAALTWLAVIGIFIGSILLMIALGWITSKLWHMAADHDYRNVSRHDDED</sequence>
<name>A0A140DVA5_9FIRM</name>
<proteinExistence type="predicted"/>
<dbReference type="KEGG" id="fro:AALO17_14480"/>
<evidence type="ECO:0000256" key="1">
    <source>
        <dbReference type="SAM" id="Phobius"/>
    </source>
</evidence>
<gene>
    <name evidence="2" type="ORF">AALO17_14480</name>
</gene>
<protein>
    <submittedName>
        <fullName evidence="2">Uncharacterized protein</fullName>
    </submittedName>
</protein>
<dbReference type="Proteomes" id="UP000069771">
    <property type="component" value="Chromosome"/>
</dbReference>
<evidence type="ECO:0000313" key="2">
    <source>
        <dbReference type="EMBL" id="AMK54582.1"/>
    </source>
</evidence>
<dbReference type="GeneID" id="78479307"/>
<keyword evidence="3" id="KW-1185">Reference proteome</keyword>
<evidence type="ECO:0000313" key="3">
    <source>
        <dbReference type="Proteomes" id="UP000069771"/>
    </source>
</evidence>
<organism evidence="2 3">
    <name type="scientific">Faecalibaculum rodentium</name>
    <dbReference type="NCBI Taxonomy" id="1702221"/>
    <lineage>
        <taxon>Bacteria</taxon>
        <taxon>Bacillati</taxon>
        <taxon>Bacillota</taxon>
        <taxon>Erysipelotrichia</taxon>
        <taxon>Erysipelotrichales</taxon>
        <taxon>Erysipelotrichaceae</taxon>
        <taxon>Faecalibaculum</taxon>
    </lineage>
</organism>
<dbReference type="EMBL" id="CP011391">
    <property type="protein sequence ID" value="AMK54582.1"/>
    <property type="molecule type" value="Genomic_DNA"/>
</dbReference>
<keyword evidence="1" id="KW-0472">Membrane</keyword>
<dbReference type="RefSeq" id="WP_158507746.1">
    <property type="nucleotide sequence ID" value="NZ_CALFTW010000058.1"/>
</dbReference>
<dbReference type="STRING" id="1702221.AALO17_14480"/>
<feature type="transmembrane region" description="Helical" evidence="1">
    <location>
        <begin position="6"/>
        <end position="27"/>
    </location>
</feature>
<accession>A0A140DVA5</accession>
<keyword evidence="1" id="KW-1133">Transmembrane helix</keyword>
<reference evidence="2 3" key="1">
    <citation type="journal article" date="2016" name="Gut Pathog.">
        <title>Whole genome sequencing of "Faecalibaculum rodentium" ALO17, isolated from C57BL/6J laboratory mouse feces.</title>
        <authorList>
            <person name="Lim S."/>
            <person name="Chang D.H."/>
            <person name="Ahn S."/>
            <person name="Kim B.C."/>
        </authorList>
    </citation>
    <scope>NUCLEOTIDE SEQUENCE [LARGE SCALE GENOMIC DNA]</scope>
    <source>
        <strain evidence="2 3">Alo17</strain>
    </source>
</reference>
<dbReference type="AlphaFoldDB" id="A0A140DVA5"/>